<comment type="similarity">
    <text evidence="2 12">Belongs to the glycosyltransferase 43 family.</text>
</comment>
<dbReference type="Proteomes" id="UP001141806">
    <property type="component" value="Unassembled WGS sequence"/>
</dbReference>
<evidence type="ECO:0000256" key="7">
    <source>
        <dbReference type="ARBA" id="ARBA00023034"/>
    </source>
</evidence>
<dbReference type="InterPro" id="IPR005027">
    <property type="entry name" value="Glyco_trans_43"/>
</dbReference>
<dbReference type="AlphaFoldDB" id="A0A9Q0KYM1"/>
<sequence length="360" mass="40621">MGSVDRSKKRVQLWKKAAFHFVLCFVMGFFTGFTPTSKASIFNGFVIPSNQSMKIQEISPESIEMVQPATTQEGNLNRSLMAETPMAVHAVLTSLEENKTTSPKEEDDDIELIPKKVLIIVTPTRSNDRLQGSLLRRLSTTLKLVPPPLVWIVVEAQSDSSEVSEILRKTGVMYRHLVSQKTSTDTEAEMEHQRNFALSHIEYHRLSGVVHFAELSNSYDLDFFEEIREIEVFGAWPIALVSANRQRVVIEGPVCDSSQVIGWNPRSSNDQSNPVAPIHISSFGFNSSVLWDPERWGRPSVQDNSQNPMKFIQQAVLEDETKLKAIPEGDCSKIMLWNFYIPRQIISHLPSPASPNGKRR</sequence>
<feature type="site" description="Interaction with galactose moiety of substrate glycoprotein" evidence="11">
    <location>
        <position position="251"/>
    </location>
</feature>
<dbReference type="GO" id="GO:0009834">
    <property type="term" value="P:plant-type secondary cell wall biogenesis"/>
    <property type="evidence" value="ECO:0007669"/>
    <property type="project" value="TreeGrafter"/>
</dbReference>
<dbReference type="EC" id="2.4.-.-" evidence="12"/>
<gene>
    <name evidence="13" type="ORF">NE237_009464</name>
</gene>
<keyword evidence="9" id="KW-0325">Glycoprotein</keyword>
<evidence type="ECO:0000256" key="9">
    <source>
        <dbReference type="ARBA" id="ARBA00023180"/>
    </source>
</evidence>
<protein>
    <recommendedName>
        <fullName evidence="12">Glycosyltransferases</fullName>
        <ecNumber evidence="12">2.4.-.-</ecNumber>
    </recommendedName>
</protein>
<keyword evidence="8" id="KW-0472">Membrane</keyword>
<dbReference type="Gene3D" id="3.90.550.10">
    <property type="entry name" value="Spore Coat Polysaccharide Biosynthesis Protein SpsA, Chain A"/>
    <property type="match status" value="1"/>
</dbReference>
<reference evidence="13" key="1">
    <citation type="journal article" date="2023" name="Plant J.">
        <title>The genome of the king protea, Protea cynaroides.</title>
        <authorList>
            <person name="Chang J."/>
            <person name="Duong T.A."/>
            <person name="Schoeman C."/>
            <person name="Ma X."/>
            <person name="Roodt D."/>
            <person name="Barker N."/>
            <person name="Li Z."/>
            <person name="Van de Peer Y."/>
            <person name="Mizrachi E."/>
        </authorList>
    </citation>
    <scope>NUCLEOTIDE SEQUENCE</scope>
    <source>
        <tissue evidence="13">Young leaves</tissue>
    </source>
</reference>
<dbReference type="SUPFAM" id="SSF53448">
    <property type="entry name" value="Nucleotide-diphospho-sugar transferases"/>
    <property type="match status" value="1"/>
</dbReference>
<evidence type="ECO:0000256" key="1">
    <source>
        <dbReference type="ARBA" id="ARBA00004323"/>
    </source>
</evidence>
<keyword evidence="10 12" id="KW-0961">Cell wall biogenesis/degradation</keyword>
<evidence type="ECO:0000256" key="8">
    <source>
        <dbReference type="ARBA" id="ARBA00023136"/>
    </source>
</evidence>
<dbReference type="GO" id="GO:0000139">
    <property type="term" value="C:Golgi membrane"/>
    <property type="evidence" value="ECO:0007669"/>
    <property type="project" value="UniProtKB-SubCell"/>
</dbReference>
<accession>A0A9Q0KYM1</accession>
<evidence type="ECO:0000256" key="2">
    <source>
        <dbReference type="ARBA" id="ARBA00007706"/>
    </source>
</evidence>
<comment type="subcellular location">
    <subcellularLocation>
        <location evidence="1 12">Golgi apparatus membrane</location>
        <topology evidence="1 12">Single-pass type II membrane protein</topology>
    </subcellularLocation>
</comment>
<keyword evidence="3 12" id="KW-0808">Transferase</keyword>
<organism evidence="13 14">
    <name type="scientific">Protea cynaroides</name>
    <dbReference type="NCBI Taxonomy" id="273540"/>
    <lineage>
        <taxon>Eukaryota</taxon>
        <taxon>Viridiplantae</taxon>
        <taxon>Streptophyta</taxon>
        <taxon>Embryophyta</taxon>
        <taxon>Tracheophyta</taxon>
        <taxon>Spermatophyta</taxon>
        <taxon>Magnoliopsida</taxon>
        <taxon>Proteales</taxon>
        <taxon>Proteaceae</taxon>
        <taxon>Protea</taxon>
    </lineage>
</organism>
<keyword evidence="14" id="KW-1185">Reference proteome</keyword>
<dbReference type="GO" id="GO:0071555">
    <property type="term" value="P:cell wall organization"/>
    <property type="evidence" value="ECO:0007669"/>
    <property type="project" value="UniProtKB-KW"/>
</dbReference>
<evidence type="ECO:0000256" key="4">
    <source>
        <dbReference type="ARBA" id="ARBA00022692"/>
    </source>
</evidence>
<dbReference type="GO" id="GO:0042285">
    <property type="term" value="F:xylosyltransferase activity"/>
    <property type="evidence" value="ECO:0007669"/>
    <property type="project" value="TreeGrafter"/>
</dbReference>
<evidence type="ECO:0000256" key="12">
    <source>
        <dbReference type="RuleBase" id="RU363127"/>
    </source>
</evidence>
<dbReference type="Pfam" id="PF03360">
    <property type="entry name" value="Glyco_transf_43"/>
    <property type="match status" value="1"/>
</dbReference>
<evidence type="ECO:0000256" key="5">
    <source>
        <dbReference type="ARBA" id="ARBA00022968"/>
    </source>
</evidence>
<evidence type="ECO:0000313" key="14">
    <source>
        <dbReference type="Proteomes" id="UP001141806"/>
    </source>
</evidence>
<evidence type="ECO:0000256" key="3">
    <source>
        <dbReference type="ARBA" id="ARBA00022679"/>
    </source>
</evidence>
<dbReference type="OrthoDB" id="675023at2759"/>
<evidence type="ECO:0000256" key="10">
    <source>
        <dbReference type="ARBA" id="ARBA00023316"/>
    </source>
</evidence>
<keyword evidence="6" id="KW-1133">Transmembrane helix</keyword>
<evidence type="ECO:0000256" key="11">
    <source>
        <dbReference type="PIRSR" id="PIRSR605027-4"/>
    </source>
</evidence>
<keyword evidence="7 12" id="KW-0333">Golgi apparatus</keyword>
<dbReference type="EMBL" id="JAMYWD010000002">
    <property type="protein sequence ID" value="KAJ4978684.1"/>
    <property type="molecule type" value="Genomic_DNA"/>
</dbReference>
<comment type="function">
    <text evidence="12">Involved in the synthesis of glucuronoxylan hemicellulose in secondary cell walls.</text>
</comment>
<dbReference type="GO" id="GO:0010417">
    <property type="term" value="P:glucuronoxylan biosynthetic process"/>
    <property type="evidence" value="ECO:0007669"/>
    <property type="project" value="TreeGrafter"/>
</dbReference>
<keyword evidence="5 12" id="KW-0735">Signal-anchor</keyword>
<keyword evidence="4" id="KW-0812">Transmembrane</keyword>
<dbReference type="PANTHER" id="PTHR10896:SF59">
    <property type="entry name" value="BETA-1,4-XYLOSYLTRANSFERASE IRX9"/>
    <property type="match status" value="1"/>
</dbReference>
<name>A0A9Q0KYM1_9MAGN</name>
<evidence type="ECO:0000256" key="6">
    <source>
        <dbReference type="ARBA" id="ARBA00022989"/>
    </source>
</evidence>
<dbReference type="PANTHER" id="PTHR10896">
    <property type="entry name" value="GALACTOSYLGALACTOSYLXYLOSYLPROTEIN 3-BETA-GLUCURONOSYLTRANSFERASE BETA-1,3-GLUCURONYLTRANSFERASE"/>
    <property type="match status" value="1"/>
</dbReference>
<comment type="caution">
    <text evidence="13">The sequence shown here is derived from an EMBL/GenBank/DDBJ whole genome shotgun (WGS) entry which is preliminary data.</text>
</comment>
<proteinExistence type="inferred from homology"/>
<dbReference type="InterPro" id="IPR029044">
    <property type="entry name" value="Nucleotide-diphossugar_trans"/>
</dbReference>
<dbReference type="GO" id="GO:0015018">
    <property type="term" value="F:galactosylgalactosylxylosylprotein 3-beta-glucuronosyltransferase activity"/>
    <property type="evidence" value="ECO:0007669"/>
    <property type="project" value="InterPro"/>
</dbReference>
<evidence type="ECO:0000313" key="13">
    <source>
        <dbReference type="EMBL" id="KAJ4978684.1"/>
    </source>
</evidence>